<protein>
    <submittedName>
        <fullName evidence="1">F44a26c6-9f6f-4d51-a4bd-2e7c602368ca</fullName>
    </submittedName>
</protein>
<dbReference type="Proteomes" id="UP000624404">
    <property type="component" value="Unassembled WGS sequence"/>
</dbReference>
<keyword evidence="2" id="KW-1185">Reference proteome</keyword>
<organism evidence="1 2">
    <name type="scientific">Sclerotinia trifoliorum</name>
    <dbReference type="NCBI Taxonomy" id="28548"/>
    <lineage>
        <taxon>Eukaryota</taxon>
        <taxon>Fungi</taxon>
        <taxon>Dikarya</taxon>
        <taxon>Ascomycota</taxon>
        <taxon>Pezizomycotina</taxon>
        <taxon>Leotiomycetes</taxon>
        <taxon>Helotiales</taxon>
        <taxon>Sclerotiniaceae</taxon>
        <taxon>Sclerotinia</taxon>
    </lineage>
</organism>
<accession>A0A8H2VXH1</accession>
<evidence type="ECO:0000313" key="1">
    <source>
        <dbReference type="EMBL" id="CAD6445941.1"/>
    </source>
</evidence>
<gene>
    <name evidence="1" type="ORF">SCLTRI_LOCUS5661</name>
</gene>
<name>A0A8H2VXH1_9HELO</name>
<dbReference type="EMBL" id="CAJHIA010000017">
    <property type="protein sequence ID" value="CAD6445941.1"/>
    <property type="molecule type" value="Genomic_DNA"/>
</dbReference>
<sequence length="91" mass="10461">MNLNKYQQLDQHCTNMTVIGKHEEVDICHPSDNLETIPTCWGLHENRILKTGLLSFMLLELRRSFSNGIENCVWSDLVGAVQDPTKRNHIV</sequence>
<evidence type="ECO:0000313" key="2">
    <source>
        <dbReference type="Proteomes" id="UP000624404"/>
    </source>
</evidence>
<proteinExistence type="predicted"/>
<dbReference type="AlphaFoldDB" id="A0A8H2VXH1"/>
<reference evidence="1" key="1">
    <citation type="submission" date="2020-10" db="EMBL/GenBank/DDBJ databases">
        <authorList>
            <person name="Kusch S."/>
        </authorList>
    </citation>
    <scope>NUCLEOTIDE SEQUENCE</scope>
    <source>
        <strain evidence="1">SwB9</strain>
    </source>
</reference>
<comment type="caution">
    <text evidence="1">The sequence shown here is derived from an EMBL/GenBank/DDBJ whole genome shotgun (WGS) entry which is preliminary data.</text>
</comment>